<dbReference type="InterPro" id="IPR012944">
    <property type="entry name" value="SusD_RagB_dom"/>
</dbReference>
<dbReference type="SUPFAM" id="SSF48452">
    <property type="entry name" value="TPR-like"/>
    <property type="match status" value="1"/>
</dbReference>
<protein>
    <submittedName>
        <fullName evidence="8">RagB/SusD family nutrient uptake outer membrane protein</fullName>
    </submittedName>
</protein>
<dbReference type="AlphaFoldDB" id="A0A7S9L0I4"/>
<evidence type="ECO:0000259" key="6">
    <source>
        <dbReference type="Pfam" id="PF07980"/>
    </source>
</evidence>
<evidence type="ECO:0000256" key="3">
    <source>
        <dbReference type="ARBA" id="ARBA00022729"/>
    </source>
</evidence>
<dbReference type="RefSeq" id="WP_196099696.1">
    <property type="nucleotide sequence ID" value="NZ_CP064939.1"/>
</dbReference>
<reference evidence="8 9" key="1">
    <citation type="submission" date="2020-11" db="EMBL/GenBank/DDBJ databases">
        <title>Pedobacter endophytica, an endophytic bacteria isolated form Carex pumila.</title>
        <authorList>
            <person name="Peng Y."/>
            <person name="Jiang L."/>
            <person name="Lee J."/>
        </authorList>
    </citation>
    <scope>NUCLEOTIDE SEQUENCE [LARGE SCALE GENOMIC DNA]</scope>
    <source>
        <strain evidence="8 9">JBR3-12</strain>
    </source>
</reference>
<proteinExistence type="inferred from homology"/>
<evidence type="ECO:0000313" key="8">
    <source>
        <dbReference type="EMBL" id="QPH40240.1"/>
    </source>
</evidence>
<keyword evidence="4" id="KW-0472">Membrane</keyword>
<dbReference type="KEGG" id="pex:IZT61_02875"/>
<evidence type="ECO:0000256" key="1">
    <source>
        <dbReference type="ARBA" id="ARBA00004442"/>
    </source>
</evidence>
<gene>
    <name evidence="8" type="ORF">IZT61_02875</name>
</gene>
<comment type="subcellular location">
    <subcellularLocation>
        <location evidence="1">Cell outer membrane</location>
    </subcellularLocation>
</comment>
<evidence type="ECO:0000313" key="9">
    <source>
        <dbReference type="Proteomes" id="UP000594759"/>
    </source>
</evidence>
<keyword evidence="5" id="KW-0998">Cell outer membrane</keyword>
<sequence>MKFYNKPTLFIGIMAMLTICISSCKKDFFDLKDRNGMDSRIWDNEGSIQFLLNDTYDVIMPDYPYEVTADNVLFASDEDKFSSSESIMRKAIGVNGVLTSNDVKYIATKYQGTKGDNRYFDIARCNTAIKEISNGSLPQTAKDKLRGQFFALRALTYFQLTRLYGGVPLVLEPQNPDNLTLTGRAKAAQCIDAIVNDLDSAMKLLDGVTWNDATERGKFTRRAAAALKARVLLYWASPQFNPLDNATHPFDQSRWQRAYAASKEAYDICKASGSALMPNYSDVFLKEGTTNTEAIIVRSYSSKLAKRGQNVEQKSRPTEEGGNASAYTPTLQLVNAYTMKDGVPVGQASSFTYDPVIFWANRDPRFDATIAYNGSTWKLSGIANRRQWNYVSGVTEASPQGFYLKKFTDPDLAKGSVIYANDFGGNGLDWVELRFAEVIMNYAECANEIGNLQEAKDLIKLIRIRAGIVQGTRNYGLDLATSKEQMRDLILNERMVEFCFEGKRSFDLRRTRKLHLLSGNMQTIQWSVKTAALKTELETVNSNGVRFRESININDKTTFNKYFTTANVNLGATGFGALDTYYFYALPSTFMNSSPLLDQTIGWDGGTFDPL</sequence>
<keyword evidence="9" id="KW-1185">Reference proteome</keyword>
<evidence type="ECO:0000256" key="4">
    <source>
        <dbReference type="ARBA" id="ARBA00023136"/>
    </source>
</evidence>
<comment type="similarity">
    <text evidence="2">Belongs to the SusD family.</text>
</comment>
<dbReference type="Pfam" id="PF07980">
    <property type="entry name" value="SusD_RagB"/>
    <property type="match status" value="1"/>
</dbReference>
<dbReference type="InterPro" id="IPR033985">
    <property type="entry name" value="SusD-like_N"/>
</dbReference>
<keyword evidence="3" id="KW-0732">Signal</keyword>
<evidence type="ECO:0000256" key="5">
    <source>
        <dbReference type="ARBA" id="ARBA00023237"/>
    </source>
</evidence>
<dbReference type="Pfam" id="PF14322">
    <property type="entry name" value="SusD-like_3"/>
    <property type="match status" value="1"/>
</dbReference>
<organism evidence="8 9">
    <name type="scientific">Pedobacter endophyticus</name>
    <dbReference type="NCBI Taxonomy" id="2789740"/>
    <lineage>
        <taxon>Bacteria</taxon>
        <taxon>Pseudomonadati</taxon>
        <taxon>Bacteroidota</taxon>
        <taxon>Sphingobacteriia</taxon>
        <taxon>Sphingobacteriales</taxon>
        <taxon>Sphingobacteriaceae</taxon>
        <taxon>Pedobacter</taxon>
    </lineage>
</organism>
<dbReference type="Gene3D" id="1.25.40.390">
    <property type="match status" value="1"/>
</dbReference>
<name>A0A7S9L0I4_9SPHI</name>
<dbReference type="EMBL" id="CP064939">
    <property type="protein sequence ID" value="QPH40240.1"/>
    <property type="molecule type" value="Genomic_DNA"/>
</dbReference>
<dbReference type="InterPro" id="IPR011990">
    <property type="entry name" value="TPR-like_helical_dom_sf"/>
</dbReference>
<evidence type="ECO:0000259" key="7">
    <source>
        <dbReference type="Pfam" id="PF14322"/>
    </source>
</evidence>
<feature type="domain" description="SusD-like N-terminal" evidence="7">
    <location>
        <begin position="27"/>
        <end position="233"/>
    </location>
</feature>
<evidence type="ECO:0000256" key="2">
    <source>
        <dbReference type="ARBA" id="ARBA00006275"/>
    </source>
</evidence>
<feature type="domain" description="RagB/SusD" evidence="6">
    <location>
        <begin position="293"/>
        <end position="603"/>
    </location>
</feature>
<dbReference type="GO" id="GO:0009279">
    <property type="term" value="C:cell outer membrane"/>
    <property type="evidence" value="ECO:0007669"/>
    <property type="project" value="UniProtKB-SubCell"/>
</dbReference>
<dbReference type="Proteomes" id="UP000594759">
    <property type="component" value="Chromosome"/>
</dbReference>
<accession>A0A7S9L0I4</accession>